<comment type="caution">
    <text evidence="1">The sequence shown here is derived from an EMBL/GenBank/DDBJ whole genome shotgun (WGS) entry which is preliminary data.</text>
</comment>
<dbReference type="AlphaFoldDB" id="A0A0F9CGX9"/>
<proteinExistence type="predicted"/>
<organism evidence="1">
    <name type="scientific">marine sediment metagenome</name>
    <dbReference type="NCBI Taxonomy" id="412755"/>
    <lineage>
        <taxon>unclassified sequences</taxon>
        <taxon>metagenomes</taxon>
        <taxon>ecological metagenomes</taxon>
    </lineage>
</organism>
<sequence length="77" mass="8662">MTKQEELLEGIKRRVDFYTKEVLADEIFKYLHSQGVVIKVKRSHDSDCSVHNMPAYPNGPCDCVELPAGCVAVEPLI</sequence>
<protein>
    <submittedName>
        <fullName evidence="1">Uncharacterized protein</fullName>
    </submittedName>
</protein>
<accession>A0A0F9CGX9</accession>
<evidence type="ECO:0000313" key="1">
    <source>
        <dbReference type="EMBL" id="KKK95941.1"/>
    </source>
</evidence>
<dbReference type="EMBL" id="LAZR01046694">
    <property type="protein sequence ID" value="KKK95941.1"/>
    <property type="molecule type" value="Genomic_DNA"/>
</dbReference>
<reference evidence="1" key="1">
    <citation type="journal article" date="2015" name="Nature">
        <title>Complex archaea that bridge the gap between prokaryotes and eukaryotes.</title>
        <authorList>
            <person name="Spang A."/>
            <person name="Saw J.H."/>
            <person name="Jorgensen S.L."/>
            <person name="Zaremba-Niedzwiedzka K."/>
            <person name="Martijn J."/>
            <person name="Lind A.E."/>
            <person name="van Eijk R."/>
            <person name="Schleper C."/>
            <person name="Guy L."/>
            <person name="Ettema T.J."/>
        </authorList>
    </citation>
    <scope>NUCLEOTIDE SEQUENCE</scope>
</reference>
<name>A0A0F9CGX9_9ZZZZ</name>
<gene>
    <name evidence="1" type="ORF">LCGC14_2667800</name>
</gene>